<feature type="region of interest" description="Disordered" evidence="1">
    <location>
        <begin position="356"/>
        <end position="431"/>
    </location>
</feature>
<dbReference type="PANTHER" id="PTHR45657:SF3">
    <property type="entry name" value="TRANSPORTER, PUTATIVE (AFU_ORTHOLOGUE AFUA_5G09260)-RELATED"/>
    <property type="match status" value="1"/>
</dbReference>
<dbReference type="SUPFAM" id="SSF46938">
    <property type="entry name" value="CRAL/TRIO N-terminal domain"/>
    <property type="match status" value="1"/>
</dbReference>
<dbReference type="AlphaFoldDB" id="A0A0D6EJ20"/>
<name>A0A0D6EJ20_SPOSA</name>
<dbReference type="Pfam" id="PF00650">
    <property type="entry name" value="CRAL_TRIO"/>
    <property type="match status" value="1"/>
</dbReference>
<dbReference type="SMART" id="SM00516">
    <property type="entry name" value="SEC14"/>
    <property type="match status" value="1"/>
</dbReference>
<evidence type="ECO:0000313" key="3">
    <source>
        <dbReference type="EMBL" id="CEQ40017.1"/>
    </source>
</evidence>
<gene>
    <name evidence="3" type="primary">SPOSA6832_01601</name>
</gene>
<dbReference type="InterPro" id="IPR001251">
    <property type="entry name" value="CRAL-TRIO_dom"/>
</dbReference>
<evidence type="ECO:0000313" key="4">
    <source>
        <dbReference type="Proteomes" id="UP000243876"/>
    </source>
</evidence>
<dbReference type="Gene3D" id="1.10.8.20">
    <property type="entry name" value="N-terminal domain of phosphatidylinositol transfer protein sec14p"/>
    <property type="match status" value="1"/>
</dbReference>
<feature type="compositionally biased region" description="Low complexity" evidence="1">
    <location>
        <begin position="367"/>
        <end position="377"/>
    </location>
</feature>
<evidence type="ECO:0000256" key="1">
    <source>
        <dbReference type="SAM" id="MobiDB-lite"/>
    </source>
</evidence>
<dbReference type="InterPro" id="IPR036865">
    <property type="entry name" value="CRAL-TRIO_dom_sf"/>
</dbReference>
<keyword evidence="4" id="KW-1185">Reference proteome</keyword>
<dbReference type="Proteomes" id="UP000243876">
    <property type="component" value="Unassembled WGS sequence"/>
</dbReference>
<dbReference type="Pfam" id="PF03765">
    <property type="entry name" value="CRAL_TRIO_N"/>
    <property type="match status" value="1"/>
</dbReference>
<dbReference type="SUPFAM" id="SSF52087">
    <property type="entry name" value="CRAL/TRIO domain"/>
    <property type="match status" value="1"/>
</dbReference>
<dbReference type="PROSITE" id="PS50191">
    <property type="entry name" value="CRAL_TRIO"/>
    <property type="match status" value="1"/>
</dbReference>
<reference evidence="4" key="1">
    <citation type="submission" date="2015-02" db="EMBL/GenBank/DDBJ databases">
        <authorList>
            <person name="Gon?alves P."/>
        </authorList>
    </citation>
    <scope>NUCLEOTIDE SEQUENCE [LARGE SCALE GENOMIC DNA]</scope>
</reference>
<dbReference type="InterPro" id="IPR051026">
    <property type="entry name" value="PI/PC_transfer"/>
</dbReference>
<dbReference type="EMBL" id="CENE01000005">
    <property type="protein sequence ID" value="CEQ40017.1"/>
    <property type="molecule type" value="Genomic_DNA"/>
</dbReference>
<feature type="compositionally biased region" description="Basic and acidic residues" evidence="1">
    <location>
        <begin position="356"/>
        <end position="366"/>
    </location>
</feature>
<dbReference type="CDD" id="cd00170">
    <property type="entry name" value="SEC14"/>
    <property type="match status" value="1"/>
</dbReference>
<dbReference type="InterPro" id="IPR036273">
    <property type="entry name" value="CRAL/TRIO_N_dom_sf"/>
</dbReference>
<proteinExistence type="predicted"/>
<organism evidence="3 4">
    <name type="scientific">Sporidiobolus salmonicolor</name>
    <name type="common">Yeast-like fungus</name>
    <name type="synonym">Sporobolomyces salmonicolor</name>
    <dbReference type="NCBI Taxonomy" id="5005"/>
    <lineage>
        <taxon>Eukaryota</taxon>
        <taxon>Fungi</taxon>
        <taxon>Dikarya</taxon>
        <taxon>Basidiomycota</taxon>
        <taxon>Pucciniomycotina</taxon>
        <taxon>Microbotryomycetes</taxon>
        <taxon>Sporidiobolales</taxon>
        <taxon>Sporidiobolaceae</taxon>
        <taxon>Sporobolomyces</taxon>
    </lineage>
</organism>
<dbReference type="PANTHER" id="PTHR45657">
    <property type="entry name" value="CRAL-TRIO DOMAIN-CONTAINING PROTEIN YKL091C-RELATED"/>
    <property type="match status" value="1"/>
</dbReference>
<feature type="domain" description="CRAL-TRIO" evidence="2">
    <location>
        <begin position="104"/>
        <end position="304"/>
    </location>
</feature>
<evidence type="ECO:0000259" key="2">
    <source>
        <dbReference type="PROSITE" id="PS50191"/>
    </source>
</evidence>
<dbReference type="Gene3D" id="3.40.525.10">
    <property type="entry name" value="CRAL-TRIO lipid binding domain"/>
    <property type="match status" value="1"/>
</dbReference>
<dbReference type="OrthoDB" id="30289at2759"/>
<protein>
    <submittedName>
        <fullName evidence="3">SPOSA6832_01601-mRNA-1:cds</fullName>
    </submittedName>
</protein>
<dbReference type="SMART" id="SM01100">
    <property type="entry name" value="CRAL_TRIO_N"/>
    <property type="match status" value="1"/>
</dbReference>
<dbReference type="InterPro" id="IPR011074">
    <property type="entry name" value="CRAL/TRIO_N_dom"/>
</dbReference>
<accession>A0A0D6EJ20</accession>
<sequence>MSEKPPPTTTLKPINTQALVGHLGHLTPDQERALEEFKARLEKEGFYTPAKDGTATSHDDVTLVRFLRARKFDPAGAFAQFTSAEKWRKENNVDELYDTFDVAEFREAQKLYPQWTGRRDRTGLPVYVFKVGALSKKATDEYAKKQERLQPRMIALYEVCLGLRFVLTGGIQLTPLFVQHMVQFVLPFCSSIPHKHQEVPISGCATIVDISNVSLMRFWQLKGHMQRASTLATANYAETLGAIYLVGAPNFFSTVWGWIGKWFDPGTVEKIFILPSHSVLSTLTTHIDPACIPTEFGGSLDWTYGSLSPNLDEPAKTTLGFDEVPGGPVRWIPEEGGLVVKGTGRLAEEVDKFAKAEQREVRKEEPVAAPSPSAPDANGSTEKSKLPPPVGMSGNATETEGPEDYDAETAARDHAGAPVKDLAATLEGTTL</sequence>